<dbReference type="HOGENOM" id="CLU_073843_0_0_9"/>
<dbReference type="InterPro" id="IPR050204">
    <property type="entry name" value="AraC_XylS_family_regulators"/>
</dbReference>
<dbReference type="InterPro" id="IPR018060">
    <property type="entry name" value="HTH_AraC"/>
</dbReference>
<dbReference type="SUPFAM" id="SSF46689">
    <property type="entry name" value="Homeodomain-like"/>
    <property type="match status" value="2"/>
</dbReference>
<evidence type="ECO:0000256" key="1">
    <source>
        <dbReference type="ARBA" id="ARBA00023015"/>
    </source>
</evidence>
<dbReference type="Pfam" id="PF22200">
    <property type="entry name" value="ExsA_N"/>
    <property type="match status" value="1"/>
</dbReference>
<dbReference type="AlphaFoldDB" id="A0A0D5NH02"/>
<dbReference type="PROSITE" id="PS00041">
    <property type="entry name" value="HTH_ARAC_FAMILY_1"/>
    <property type="match status" value="1"/>
</dbReference>
<accession>A0A0D5NH02</accession>
<dbReference type="InterPro" id="IPR009057">
    <property type="entry name" value="Homeodomain-like_sf"/>
</dbReference>
<dbReference type="PATRIC" id="fig|1126833.4.peg.1334"/>
<dbReference type="InterPro" id="IPR018062">
    <property type="entry name" value="HTH_AraC-typ_CS"/>
</dbReference>
<evidence type="ECO:0000256" key="3">
    <source>
        <dbReference type="ARBA" id="ARBA00023159"/>
    </source>
</evidence>
<dbReference type="SUPFAM" id="SSF51215">
    <property type="entry name" value="Regulatory protein AraC"/>
    <property type="match status" value="1"/>
</dbReference>
<evidence type="ECO:0000256" key="2">
    <source>
        <dbReference type="ARBA" id="ARBA00023125"/>
    </source>
</evidence>
<keyword evidence="1" id="KW-0805">Transcription regulation</keyword>
<dbReference type="KEGG" id="pbj:VN24_06135"/>
<dbReference type="InterPro" id="IPR020449">
    <property type="entry name" value="Tscrpt_reg_AraC-type_HTH"/>
</dbReference>
<dbReference type="SMART" id="SM00342">
    <property type="entry name" value="HTH_ARAC"/>
    <property type="match status" value="1"/>
</dbReference>
<evidence type="ECO:0000313" key="7">
    <source>
        <dbReference type="Proteomes" id="UP000032633"/>
    </source>
</evidence>
<name>A0A0D5NH02_9BACL</name>
<evidence type="ECO:0000259" key="5">
    <source>
        <dbReference type="PROSITE" id="PS01124"/>
    </source>
</evidence>
<dbReference type="STRING" id="1126833.VN24_06135"/>
<keyword evidence="2" id="KW-0238">DNA-binding</keyword>
<keyword evidence="3" id="KW-0010">Activator</keyword>
<dbReference type="PANTHER" id="PTHR46796">
    <property type="entry name" value="HTH-TYPE TRANSCRIPTIONAL ACTIVATOR RHAS-RELATED"/>
    <property type="match status" value="1"/>
</dbReference>
<dbReference type="InterPro" id="IPR037923">
    <property type="entry name" value="HTH-like"/>
</dbReference>
<proteinExistence type="predicted"/>
<dbReference type="PROSITE" id="PS01124">
    <property type="entry name" value="HTH_ARAC_FAMILY_2"/>
    <property type="match status" value="1"/>
</dbReference>
<dbReference type="PRINTS" id="PR00032">
    <property type="entry name" value="HTHARAC"/>
</dbReference>
<dbReference type="Pfam" id="PF12833">
    <property type="entry name" value="HTH_18"/>
    <property type="match status" value="1"/>
</dbReference>
<dbReference type="EMBL" id="CP011058">
    <property type="protein sequence ID" value="AJY74232.1"/>
    <property type="molecule type" value="Genomic_DNA"/>
</dbReference>
<gene>
    <name evidence="6" type="ORF">VN24_06135</name>
</gene>
<dbReference type="OrthoDB" id="4480133at2"/>
<evidence type="ECO:0000256" key="4">
    <source>
        <dbReference type="ARBA" id="ARBA00023163"/>
    </source>
</evidence>
<keyword evidence="7" id="KW-1185">Reference proteome</keyword>
<organism evidence="6 7">
    <name type="scientific">Paenibacillus beijingensis</name>
    <dbReference type="NCBI Taxonomy" id="1126833"/>
    <lineage>
        <taxon>Bacteria</taxon>
        <taxon>Bacillati</taxon>
        <taxon>Bacillota</taxon>
        <taxon>Bacilli</taxon>
        <taxon>Bacillales</taxon>
        <taxon>Paenibacillaceae</taxon>
        <taxon>Paenibacillus</taxon>
    </lineage>
</organism>
<reference evidence="6 7" key="1">
    <citation type="journal article" date="2015" name="J. Biotechnol.">
        <title>Complete genome sequence of Paenibacillus beijingensis 7188(T) (=DSM 24997(T)), a novel rhizobacterium from jujube garden soil.</title>
        <authorList>
            <person name="Kwak Y."/>
            <person name="Shin J.H."/>
        </authorList>
    </citation>
    <scope>NUCLEOTIDE SEQUENCE [LARGE SCALE GENOMIC DNA]</scope>
    <source>
        <strain evidence="6 7">DSM 24997</strain>
    </source>
</reference>
<reference evidence="7" key="2">
    <citation type="submission" date="2015-03" db="EMBL/GenBank/DDBJ databases">
        <title>Genome sequence of Paenibacillus beijingensis strain DSM 24997T.</title>
        <authorList>
            <person name="Kwak Y."/>
            <person name="Shin J.-H."/>
        </authorList>
    </citation>
    <scope>NUCLEOTIDE SEQUENCE [LARGE SCALE GENOMIC DNA]</scope>
    <source>
        <strain evidence="7">DSM 24997</strain>
    </source>
</reference>
<feature type="domain" description="HTH araC/xylS-type" evidence="5">
    <location>
        <begin position="191"/>
        <end position="289"/>
    </location>
</feature>
<protein>
    <submittedName>
        <fullName evidence="6">AraC family transcriptional regulator</fullName>
    </submittedName>
</protein>
<dbReference type="InterPro" id="IPR054015">
    <property type="entry name" value="ExsA-like_N"/>
</dbReference>
<dbReference type="Gene3D" id="1.10.10.60">
    <property type="entry name" value="Homeodomain-like"/>
    <property type="match status" value="1"/>
</dbReference>
<dbReference type="GO" id="GO:0043565">
    <property type="term" value="F:sequence-specific DNA binding"/>
    <property type="evidence" value="ECO:0007669"/>
    <property type="project" value="InterPro"/>
</dbReference>
<sequence>MSDRIVKVPQGLTAEPYHQSALTAKGLSVIESCSHTDGKQGSMFLEDHLLLFVLQGTYTVRHGSQTYKVGKNEMVLLQKAIVVHYEKSGEPDRDYLLDYMMFFLKEDLLKDFMMMAQLPSVKPAGLVPVSVMPMNDRLLAYVESLKPYFNEPDSIRDNLIRIKLLELLFDLADANESFMRQFVQLKQQARTNISAVVEENLMNPVSLNDLAYLSGRSLSSFKRDFQTIYNAPPSQWIRHRRLDKARELLAHSAMSVTDVCFATGFESVGHFSRVFKERFGHPPSSLKQQLS</sequence>
<dbReference type="Proteomes" id="UP000032633">
    <property type="component" value="Chromosome"/>
</dbReference>
<keyword evidence="4" id="KW-0804">Transcription</keyword>
<dbReference type="GO" id="GO:0003700">
    <property type="term" value="F:DNA-binding transcription factor activity"/>
    <property type="evidence" value="ECO:0007669"/>
    <property type="project" value="InterPro"/>
</dbReference>
<dbReference type="RefSeq" id="WP_045669668.1">
    <property type="nucleotide sequence ID" value="NZ_CP011058.1"/>
</dbReference>
<dbReference type="PANTHER" id="PTHR46796:SF6">
    <property type="entry name" value="ARAC SUBFAMILY"/>
    <property type="match status" value="1"/>
</dbReference>
<evidence type="ECO:0000313" key="6">
    <source>
        <dbReference type="EMBL" id="AJY74232.1"/>
    </source>
</evidence>